<proteinExistence type="predicted"/>
<dbReference type="OrthoDB" id="532424at2759"/>
<evidence type="ECO:0000313" key="3">
    <source>
        <dbReference type="Proteomes" id="UP000236333"/>
    </source>
</evidence>
<feature type="compositionally biased region" description="Low complexity" evidence="1">
    <location>
        <begin position="58"/>
        <end position="109"/>
    </location>
</feature>
<evidence type="ECO:0000256" key="1">
    <source>
        <dbReference type="SAM" id="MobiDB-lite"/>
    </source>
</evidence>
<dbReference type="Proteomes" id="UP000236333">
    <property type="component" value="Unassembled WGS sequence"/>
</dbReference>
<accession>A0A2J7ZS93</accession>
<reference evidence="2 3" key="1">
    <citation type="journal article" date="2017" name="Mol. Biol. Evol.">
        <title>The 4-celled Tetrabaena socialis nuclear genome reveals the essential components for genetic control of cell number at the origin of multicellularity in the volvocine lineage.</title>
        <authorList>
            <person name="Featherston J."/>
            <person name="Arakaki Y."/>
            <person name="Hanschen E.R."/>
            <person name="Ferris P.J."/>
            <person name="Michod R.E."/>
            <person name="Olson B.J.S.C."/>
            <person name="Nozaki H."/>
            <person name="Durand P.M."/>
        </authorList>
    </citation>
    <scope>NUCLEOTIDE SEQUENCE [LARGE SCALE GENOMIC DNA]</scope>
    <source>
        <strain evidence="2 3">NIES-571</strain>
    </source>
</reference>
<dbReference type="EMBL" id="PGGS01000543">
    <property type="protein sequence ID" value="PNH03128.1"/>
    <property type="molecule type" value="Genomic_DNA"/>
</dbReference>
<protein>
    <submittedName>
        <fullName evidence="2">Uncharacterized protein</fullName>
    </submittedName>
</protein>
<dbReference type="AlphaFoldDB" id="A0A2J7ZS93"/>
<evidence type="ECO:0000313" key="2">
    <source>
        <dbReference type="EMBL" id="PNH03128.1"/>
    </source>
</evidence>
<name>A0A2J7ZS93_9CHLO</name>
<gene>
    <name evidence="2" type="ORF">TSOC_010834</name>
</gene>
<keyword evidence="3" id="KW-1185">Reference proteome</keyword>
<sequence length="319" mass="33472">MAASLLRAETGSITSTSYSSLLSRGQLVQWKTSAPRSCGCATARRAPLPLRAVDHDPTPTGSAGAPASPEPSGAPTTATDGPPAASTSAGTAPAPAPAPAAAAPAPADPDALAAAELGSIWEKLKEEMRKDLGPEERQVLESIKVDDLVGDRGDLMRKVAEEQLGPVLRTLGVEEDPLTFFVDLLRVATALQLGSAAVLFYGSEVWGGLDTGEAFRCVAGLGAGYLSRPLFRVEQLLWPVYDWVLRLVAPGAVYQVVSSPSETQATLSRLGVAVAVCSFLPQLLWGWDSGTCAQFVLPLASGWLLFDVMYMTALLAKLR</sequence>
<feature type="region of interest" description="Disordered" evidence="1">
    <location>
        <begin position="49"/>
        <end position="109"/>
    </location>
</feature>
<comment type="caution">
    <text evidence="2">The sequence shown here is derived from an EMBL/GenBank/DDBJ whole genome shotgun (WGS) entry which is preliminary data.</text>
</comment>
<organism evidence="2 3">
    <name type="scientific">Tetrabaena socialis</name>
    <dbReference type="NCBI Taxonomy" id="47790"/>
    <lineage>
        <taxon>Eukaryota</taxon>
        <taxon>Viridiplantae</taxon>
        <taxon>Chlorophyta</taxon>
        <taxon>core chlorophytes</taxon>
        <taxon>Chlorophyceae</taxon>
        <taxon>CS clade</taxon>
        <taxon>Chlamydomonadales</taxon>
        <taxon>Tetrabaenaceae</taxon>
        <taxon>Tetrabaena</taxon>
    </lineage>
</organism>